<reference evidence="2 3" key="1">
    <citation type="submission" date="2019-08" db="EMBL/GenBank/DDBJ databases">
        <title>Bacillus genomes from the desert of Cuatro Cienegas, Coahuila.</title>
        <authorList>
            <person name="Olmedo-Alvarez G."/>
        </authorList>
    </citation>
    <scope>NUCLEOTIDE SEQUENCE [LARGE SCALE GENOMIC DNA]</scope>
    <source>
        <strain evidence="2 3">CH87b_3T</strain>
    </source>
</reference>
<proteinExistence type="predicted"/>
<evidence type="ECO:0000313" key="3">
    <source>
        <dbReference type="Proteomes" id="UP000324269"/>
    </source>
</evidence>
<dbReference type="Proteomes" id="UP000324269">
    <property type="component" value="Unassembled WGS sequence"/>
</dbReference>
<feature type="transmembrane region" description="Helical" evidence="1">
    <location>
        <begin position="352"/>
        <end position="372"/>
    </location>
</feature>
<keyword evidence="1" id="KW-1133">Transmembrane helix</keyword>
<feature type="transmembrane region" description="Helical" evidence="1">
    <location>
        <begin position="290"/>
        <end position="307"/>
    </location>
</feature>
<dbReference type="EMBL" id="VTEZ01000001">
    <property type="protein sequence ID" value="TYS88314.1"/>
    <property type="molecule type" value="Genomic_DNA"/>
</dbReference>
<dbReference type="PANTHER" id="PTHR37305:SF1">
    <property type="entry name" value="MEMBRANE PROTEIN"/>
    <property type="match status" value="1"/>
</dbReference>
<organism evidence="2 3">
    <name type="scientific">Rossellomorea aquimaris</name>
    <dbReference type="NCBI Taxonomy" id="189382"/>
    <lineage>
        <taxon>Bacteria</taxon>
        <taxon>Bacillati</taxon>
        <taxon>Bacillota</taxon>
        <taxon>Bacilli</taxon>
        <taxon>Bacillales</taxon>
        <taxon>Bacillaceae</taxon>
        <taxon>Rossellomorea</taxon>
    </lineage>
</organism>
<dbReference type="OrthoDB" id="2939831at2"/>
<feature type="transmembrane region" description="Helical" evidence="1">
    <location>
        <begin position="162"/>
        <end position="180"/>
    </location>
</feature>
<feature type="transmembrane region" description="Helical" evidence="1">
    <location>
        <begin position="21"/>
        <end position="39"/>
    </location>
</feature>
<comment type="caution">
    <text evidence="2">The sequence shown here is derived from an EMBL/GenBank/DDBJ whole genome shotgun (WGS) entry which is preliminary data.</text>
</comment>
<dbReference type="Pfam" id="PF12679">
    <property type="entry name" value="ABC2_membrane_2"/>
    <property type="match status" value="1"/>
</dbReference>
<dbReference type="GO" id="GO:0005886">
    <property type="term" value="C:plasma membrane"/>
    <property type="evidence" value="ECO:0007669"/>
    <property type="project" value="UniProtKB-SubCell"/>
</dbReference>
<dbReference type="AlphaFoldDB" id="A0A5D4U3P2"/>
<name>A0A5D4U3P2_9BACI</name>
<evidence type="ECO:0000256" key="1">
    <source>
        <dbReference type="SAM" id="Phobius"/>
    </source>
</evidence>
<sequence length="380" mass="43532">MMNLIKCEMDKIIQRKSFVGGLIVSLIVLAGIIFIGFYYSQLNISGEEVGEGTELYHEVVKESTGDFTDQQVKSILANYIDRYQSENKPFDLYSWQIGEVFFLNDKDIYLQMNEAMAKDEQVTMDEIELKTINEIGFSEFDKPLKIGSYVTWYDLYQVTNQLFLLISVITILICSLVFSGDTSRNMNQLLLSTKFGRSKLTISKIVASTLLSSVVFLFIHIISLVSFYVYNSGFEGWDSSIQTNFSLKLFSFPVELNHFQVFLSFIALHFISMLSIIGITLYVSSLTRSPFSSLIISIGLFLLPKALTEFFKRGVVYKSLNLLPVNNYSIEDFLSLLSSKHDFLLNHFVQNLVFVMIVLLVIKITLDILVYLRMKKYQVT</sequence>
<keyword evidence="1" id="KW-0812">Transmembrane</keyword>
<feature type="transmembrane region" description="Helical" evidence="1">
    <location>
        <begin position="259"/>
        <end position="283"/>
    </location>
</feature>
<dbReference type="RefSeq" id="WP_148967614.1">
    <property type="nucleotide sequence ID" value="NZ_JBNIKW010000001.1"/>
</dbReference>
<dbReference type="PANTHER" id="PTHR37305">
    <property type="entry name" value="INTEGRAL MEMBRANE PROTEIN-RELATED"/>
    <property type="match status" value="1"/>
</dbReference>
<dbReference type="GO" id="GO:0140359">
    <property type="term" value="F:ABC-type transporter activity"/>
    <property type="evidence" value="ECO:0007669"/>
    <property type="project" value="InterPro"/>
</dbReference>
<accession>A0A5D4U3P2</accession>
<gene>
    <name evidence="2" type="ORF">FZC85_02410</name>
</gene>
<keyword evidence="1" id="KW-0472">Membrane</keyword>
<protein>
    <submittedName>
        <fullName evidence="2">ABC transporter permease subunit</fullName>
    </submittedName>
</protein>
<evidence type="ECO:0000313" key="2">
    <source>
        <dbReference type="EMBL" id="TYS88314.1"/>
    </source>
</evidence>
<feature type="transmembrane region" description="Helical" evidence="1">
    <location>
        <begin position="201"/>
        <end position="230"/>
    </location>
</feature>